<proteinExistence type="predicted"/>
<comment type="caution">
    <text evidence="1">The sequence shown here is derived from an EMBL/GenBank/DDBJ whole genome shotgun (WGS) entry which is preliminary data.</text>
</comment>
<reference evidence="1" key="2">
    <citation type="submission" date="2020-09" db="EMBL/GenBank/DDBJ databases">
        <authorList>
            <person name="Sun Q."/>
            <person name="Sedlacek I."/>
        </authorList>
    </citation>
    <scope>NUCLEOTIDE SEQUENCE</scope>
    <source>
        <strain evidence="1">CCM 7897</strain>
    </source>
</reference>
<dbReference type="EMBL" id="BMCT01000006">
    <property type="protein sequence ID" value="GGF74777.1"/>
    <property type="molecule type" value="Genomic_DNA"/>
</dbReference>
<sequence>MQAFYQGNYLLWVDRMRPESSPNTVSKFCFTANDALGHTMMVDAELFLKDGFQRMGKWTVPDVVQQSRGHQKAAIISTQAAVQRIRFRESGNAETVLKTIVPPTVWGASGSLP</sequence>
<keyword evidence="2" id="KW-1185">Reference proteome</keyword>
<name>A0A917C7X1_9HYPH</name>
<protein>
    <submittedName>
        <fullName evidence="1">Uncharacterized protein</fullName>
    </submittedName>
</protein>
<reference evidence="1" key="1">
    <citation type="journal article" date="2014" name="Int. J. Syst. Evol. Microbiol.">
        <title>Complete genome sequence of Corynebacterium casei LMG S-19264T (=DSM 44701T), isolated from a smear-ripened cheese.</title>
        <authorList>
            <consortium name="US DOE Joint Genome Institute (JGI-PGF)"/>
            <person name="Walter F."/>
            <person name="Albersmeier A."/>
            <person name="Kalinowski J."/>
            <person name="Ruckert C."/>
        </authorList>
    </citation>
    <scope>NUCLEOTIDE SEQUENCE</scope>
    <source>
        <strain evidence="1">CCM 7897</strain>
    </source>
</reference>
<organism evidence="1 2">
    <name type="scientific">Azorhizobium oxalatiphilum</name>
    <dbReference type="NCBI Taxonomy" id="980631"/>
    <lineage>
        <taxon>Bacteria</taxon>
        <taxon>Pseudomonadati</taxon>
        <taxon>Pseudomonadota</taxon>
        <taxon>Alphaproteobacteria</taxon>
        <taxon>Hyphomicrobiales</taxon>
        <taxon>Xanthobacteraceae</taxon>
        <taxon>Azorhizobium</taxon>
    </lineage>
</organism>
<dbReference type="Proteomes" id="UP000606044">
    <property type="component" value="Unassembled WGS sequence"/>
</dbReference>
<accession>A0A917C7X1</accession>
<dbReference type="AlphaFoldDB" id="A0A917C7X1"/>
<evidence type="ECO:0000313" key="1">
    <source>
        <dbReference type="EMBL" id="GGF74777.1"/>
    </source>
</evidence>
<evidence type="ECO:0000313" key="2">
    <source>
        <dbReference type="Proteomes" id="UP000606044"/>
    </source>
</evidence>
<gene>
    <name evidence="1" type="ORF">GCM10007301_38310</name>
</gene>